<dbReference type="OrthoDB" id="662548at2"/>
<proteinExistence type="predicted"/>
<dbReference type="SUPFAM" id="SSF52402">
    <property type="entry name" value="Adenine nucleotide alpha hydrolases-like"/>
    <property type="match status" value="2"/>
</dbReference>
<dbReference type="Gene3D" id="3.40.50.12370">
    <property type="match status" value="1"/>
</dbReference>
<sequence>MEKILLVINAHKPDVQVIRFASDIAKDAGSKLTGVFVENVYFEYIPSSDEPVYEVSAATISESTLIKGGIITDIDLCIRIFKEQCEKNGVSYELYQDKGEPIQEIIFESRFSDLLIIDPALSFQNKEEDLPSHFTREVLLHAECPVLLTPGRFEEIKEVVFCYDGSASAVFAIKQFTYLFSFYNNKKVTLLEVDHKKAVEYNDSKKKLIDLLRCHFSSVHSKDLKGNPEEELFKYFFNKTGMLIVMGAYGRSMLSNLFKKSAAELLFRMVDLPLFITHI</sequence>
<evidence type="ECO:0000313" key="2">
    <source>
        <dbReference type="Proteomes" id="UP000184048"/>
    </source>
</evidence>
<evidence type="ECO:0000313" key="1">
    <source>
        <dbReference type="EMBL" id="SHE60393.1"/>
    </source>
</evidence>
<dbReference type="AlphaFoldDB" id="A0A1M4UUU2"/>
<organism evidence="1 2">
    <name type="scientific">Flavisolibacter ginsengisoli DSM 18119</name>
    <dbReference type="NCBI Taxonomy" id="1121884"/>
    <lineage>
        <taxon>Bacteria</taxon>
        <taxon>Pseudomonadati</taxon>
        <taxon>Bacteroidota</taxon>
        <taxon>Chitinophagia</taxon>
        <taxon>Chitinophagales</taxon>
        <taxon>Chitinophagaceae</taxon>
        <taxon>Flavisolibacter</taxon>
    </lineage>
</organism>
<dbReference type="Proteomes" id="UP000184048">
    <property type="component" value="Unassembled WGS sequence"/>
</dbReference>
<dbReference type="STRING" id="1121884.SAMN02745131_00779"/>
<protein>
    <submittedName>
        <fullName evidence="1">Nucleotide-binding universal stress protein, UspA family</fullName>
    </submittedName>
</protein>
<reference evidence="1 2" key="1">
    <citation type="submission" date="2016-11" db="EMBL/GenBank/DDBJ databases">
        <authorList>
            <person name="Jaros S."/>
            <person name="Januszkiewicz K."/>
            <person name="Wedrychowicz H."/>
        </authorList>
    </citation>
    <scope>NUCLEOTIDE SEQUENCE [LARGE SCALE GENOMIC DNA]</scope>
    <source>
        <strain evidence="1 2">DSM 18119</strain>
    </source>
</reference>
<name>A0A1M4UUU2_9BACT</name>
<accession>A0A1M4UUU2</accession>
<dbReference type="RefSeq" id="WP_072833910.1">
    <property type="nucleotide sequence ID" value="NZ_FQUU01000002.1"/>
</dbReference>
<gene>
    <name evidence="1" type="ORF">SAMN02745131_00779</name>
</gene>
<dbReference type="EMBL" id="FQUU01000002">
    <property type="protein sequence ID" value="SHE60393.1"/>
    <property type="molecule type" value="Genomic_DNA"/>
</dbReference>
<keyword evidence="2" id="KW-1185">Reference proteome</keyword>